<gene>
    <name evidence="1" type="ORF">EDB92DRAFT_1594688</name>
</gene>
<sequence>MVGVGYFRCRHSHTRLSCLAIQTMQNDCGKAIYKLFRAYQSAEEQGEPAFGDWIANAESLLSSCPQSHHGRPYLLAHLASAKTYRNNMLRRSSDLDDIILYLTEALLFPFRVVDGMPFKVVDTFCLLACTLVRRFECSRQPSDLESGIKYFRFLLHLPLRHTDTQISRVSAELANALSFKTGLDPTSEHDNIEEALSLYLYFAPWDPSEEYTASVL</sequence>
<organism evidence="1 2">
    <name type="scientific">Lactarius akahatsu</name>
    <dbReference type="NCBI Taxonomy" id="416441"/>
    <lineage>
        <taxon>Eukaryota</taxon>
        <taxon>Fungi</taxon>
        <taxon>Dikarya</taxon>
        <taxon>Basidiomycota</taxon>
        <taxon>Agaricomycotina</taxon>
        <taxon>Agaricomycetes</taxon>
        <taxon>Russulales</taxon>
        <taxon>Russulaceae</taxon>
        <taxon>Lactarius</taxon>
    </lineage>
</organism>
<reference evidence="1" key="1">
    <citation type="submission" date="2022-01" db="EMBL/GenBank/DDBJ databases">
        <title>Comparative genomics reveals a dynamic genome evolution in the ectomycorrhizal milk-cap (Lactarius) mushrooms.</title>
        <authorList>
            <consortium name="DOE Joint Genome Institute"/>
            <person name="Lebreton A."/>
            <person name="Tang N."/>
            <person name="Kuo A."/>
            <person name="LaButti K."/>
            <person name="Drula E."/>
            <person name="Barry K."/>
            <person name="Clum A."/>
            <person name="Lipzen A."/>
            <person name="Mousain D."/>
            <person name="Ng V."/>
            <person name="Wang R."/>
            <person name="Wang X."/>
            <person name="Dai Y."/>
            <person name="Henrissat B."/>
            <person name="Grigoriev I.V."/>
            <person name="Guerin-Laguette A."/>
            <person name="Yu F."/>
            <person name="Martin F.M."/>
        </authorList>
    </citation>
    <scope>NUCLEOTIDE SEQUENCE</scope>
    <source>
        <strain evidence="1">QP</strain>
    </source>
</reference>
<protein>
    <submittedName>
        <fullName evidence="1">Uncharacterized protein</fullName>
    </submittedName>
</protein>
<name>A0AAD4LMW3_9AGAM</name>
<evidence type="ECO:0000313" key="2">
    <source>
        <dbReference type="Proteomes" id="UP001201163"/>
    </source>
</evidence>
<evidence type="ECO:0000313" key="1">
    <source>
        <dbReference type="EMBL" id="KAH8996334.1"/>
    </source>
</evidence>
<dbReference type="AlphaFoldDB" id="A0AAD4LMW3"/>
<keyword evidence="2" id="KW-1185">Reference proteome</keyword>
<proteinExistence type="predicted"/>
<accession>A0AAD4LMW3</accession>
<dbReference type="EMBL" id="JAKELL010000009">
    <property type="protein sequence ID" value="KAH8996334.1"/>
    <property type="molecule type" value="Genomic_DNA"/>
</dbReference>
<comment type="caution">
    <text evidence="1">The sequence shown here is derived from an EMBL/GenBank/DDBJ whole genome shotgun (WGS) entry which is preliminary data.</text>
</comment>
<dbReference type="Proteomes" id="UP001201163">
    <property type="component" value="Unassembled WGS sequence"/>
</dbReference>